<evidence type="ECO:0000313" key="3">
    <source>
        <dbReference type="Proteomes" id="UP000327013"/>
    </source>
</evidence>
<gene>
    <name evidence="2" type="ORF">FH972_009699</name>
</gene>
<feature type="compositionally biased region" description="Polar residues" evidence="1">
    <location>
        <begin position="73"/>
        <end position="84"/>
    </location>
</feature>
<accession>A0A660KT04</accession>
<organism evidence="2 3">
    <name type="scientific">Carpinus fangiana</name>
    <dbReference type="NCBI Taxonomy" id="176857"/>
    <lineage>
        <taxon>Eukaryota</taxon>
        <taxon>Viridiplantae</taxon>
        <taxon>Streptophyta</taxon>
        <taxon>Embryophyta</taxon>
        <taxon>Tracheophyta</taxon>
        <taxon>Spermatophyta</taxon>
        <taxon>Magnoliopsida</taxon>
        <taxon>eudicotyledons</taxon>
        <taxon>Gunneridae</taxon>
        <taxon>Pentapetalae</taxon>
        <taxon>rosids</taxon>
        <taxon>fabids</taxon>
        <taxon>Fagales</taxon>
        <taxon>Betulaceae</taxon>
        <taxon>Carpinus</taxon>
    </lineage>
</organism>
<keyword evidence="3" id="KW-1185">Reference proteome</keyword>
<dbReference type="EMBL" id="CM017324">
    <property type="protein sequence ID" value="KAE8037076.1"/>
    <property type="molecule type" value="Genomic_DNA"/>
</dbReference>
<dbReference type="Proteomes" id="UP000327013">
    <property type="component" value="Chromosome 4"/>
</dbReference>
<name>A0A660KT04_9ROSI</name>
<dbReference type="AlphaFoldDB" id="A0A660KT04"/>
<proteinExistence type="predicted"/>
<protein>
    <submittedName>
        <fullName evidence="2">Uncharacterized protein</fullName>
    </submittedName>
</protein>
<reference evidence="2 3" key="1">
    <citation type="submission" date="2019-06" db="EMBL/GenBank/DDBJ databases">
        <title>A chromosomal-level reference genome of Carpinus fangiana (Coryloideae, Betulaceae).</title>
        <authorList>
            <person name="Yang X."/>
            <person name="Wang Z."/>
            <person name="Zhang L."/>
            <person name="Hao G."/>
            <person name="Liu J."/>
            <person name="Yang Y."/>
        </authorList>
    </citation>
    <scope>NUCLEOTIDE SEQUENCE [LARGE SCALE GENOMIC DNA]</scope>
    <source>
        <strain evidence="2">Cfa_2016G</strain>
        <tissue evidence="2">Leaf</tissue>
    </source>
</reference>
<evidence type="ECO:0000313" key="2">
    <source>
        <dbReference type="EMBL" id="KAE8037076.1"/>
    </source>
</evidence>
<evidence type="ECO:0000256" key="1">
    <source>
        <dbReference type="SAM" id="MobiDB-lite"/>
    </source>
</evidence>
<feature type="compositionally biased region" description="Basic residues" evidence="1">
    <location>
        <begin position="38"/>
        <end position="47"/>
    </location>
</feature>
<feature type="region of interest" description="Disordered" evidence="1">
    <location>
        <begin position="1"/>
        <end position="128"/>
    </location>
</feature>
<sequence length="163" mass="17522">MNGVDDGRNQVMDVEPSDNLGNNTPAVQDKGPGEKQPSRKRARVRPKQKVDVQPQPQVAASECTQSDHGDAGNSYNPLGENGSQPEEVGVDTSAKEIPAGELQGNAKDMLNNEEQSRPNDSRPGSLFDCPSLDCGGLNRRFSHGIDGPSILEDIWLDQLLGAF</sequence>